<feature type="chain" id="PRO_5012782717" evidence="2">
    <location>
        <begin position="22"/>
        <end position="93"/>
    </location>
</feature>
<gene>
    <name evidence="3" type="ORF">SAMN06265376_101222</name>
</gene>
<keyword evidence="1" id="KW-0472">Membrane</keyword>
<dbReference type="OrthoDB" id="678747at2"/>
<dbReference type="Proteomes" id="UP000198379">
    <property type="component" value="Unassembled WGS sequence"/>
</dbReference>
<organism evidence="3 4">
    <name type="scientific">Dokdonia pacifica</name>
    <dbReference type="NCBI Taxonomy" id="1627892"/>
    <lineage>
        <taxon>Bacteria</taxon>
        <taxon>Pseudomonadati</taxon>
        <taxon>Bacteroidota</taxon>
        <taxon>Flavobacteriia</taxon>
        <taxon>Flavobacteriales</taxon>
        <taxon>Flavobacteriaceae</taxon>
        <taxon>Dokdonia</taxon>
    </lineage>
</organism>
<keyword evidence="4" id="KW-1185">Reference proteome</keyword>
<proteinExistence type="predicted"/>
<dbReference type="AlphaFoldDB" id="A0A238VR94"/>
<protein>
    <submittedName>
        <fullName evidence="3">Uncharacterized protein</fullName>
    </submittedName>
</protein>
<reference evidence="3 4" key="1">
    <citation type="submission" date="2017-06" db="EMBL/GenBank/DDBJ databases">
        <authorList>
            <person name="Kim H.J."/>
            <person name="Triplett B.A."/>
        </authorList>
    </citation>
    <scope>NUCLEOTIDE SEQUENCE [LARGE SCALE GENOMIC DNA]</scope>
    <source>
        <strain evidence="3 4">DSM 25597</strain>
    </source>
</reference>
<name>A0A238VR94_9FLAO</name>
<evidence type="ECO:0000313" key="3">
    <source>
        <dbReference type="EMBL" id="SNR36674.1"/>
    </source>
</evidence>
<evidence type="ECO:0000313" key="4">
    <source>
        <dbReference type="Proteomes" id="UP000198379"/>
    </source>
</evidence>
<accession>A0A238VR94</accession>
<evidence type="ECO:0000256" key="1">
    <source>
        <dbReference type="SAM" id="Phobius"/>
    </source>
</evidence>
<keyword evidence="1" id="KW-1133">Transmembrane helix</keyword>
<dbReference type="RefSeq" id="WP_089369590.1">
    <property type="nucleotide sequence ID" value="NZ_BMEP01000002.1"/>
</dbReference>
<sequence>MKTKKSIIIVFMVFVSAFAKAETVTPSPALTTQCAMCRAVLESEEDNSTAKGINNGIKYLMVIPYILVGGVFYFIYKSRKKDKEANVEDSFLE</sequence>
<evidence type="ECO:0000256" key="2">
    <source>
        <dbReference type="SAM" id="SignalP"/>
    </source>
</evidence>
<feature type="transmembrane region" description="Helical" evidence="1">
    <location>
        <begin position="57"/>
        <end position="76"/>
    </location>
</feature>
<keyword evidence="2" id="KW-0732">Signal</keyword>
<dbReference type="EMBL" id="FZNY01000001">
    <property type="protein sequence ID" value="SNR36674.1"/>
    <property type="molecule type" value="Genomic_DNA"/>
</dbReference>
<feature type="signal peptide" evidence="2">
    <location>
        <begin position="1"/>
        <end position="21"/>
    </location>
</feature>
<keyword evidence="1" id="KW-0812">Transmembrane</keyword>